<proteinExistence type="predicted"/>
<dbReference type="Proteomes" id="UP000318470">
    <property type="component" value="Segment"/>
</dbReference>
<dbReference type="GeneID" id="55616068"/>
<sequence>MIPIPDNSDVLIICDAKNNPALWDELDRLEDNADENKSYLVPGTTNVMITDIVLENKCRIRSVYVERPTGLSMERLQDYLSCQARQVYTHCHLDMSLPYRESFHHHLARGDAKIWRF</sequence>
<reference evidence="1 2" key="1">
    <citation type="submission" date="2019-04" db="EMBL/GenBank/DDBJ databases">
        <authorList>
            <person name="Gao M."/>
            <person name="Bai C."/>
            <person name="Tong Y."/>
            <person name="Xu X."/>
        </authorList>
    </citation>
    <scope>NUCLEOTIDE SEQUENCE [LARGE SCALE GENOMIC DNA]</scope>
    <source>
        <strain evidence="1 2">Vibrio alginolyticus VA1</strain>
    </source>
</reference>
<accession>A0A4Y5TV52</accession>
<dbReference type="EMBL" id="MK795384">
    <property type="protein sequence ID" value="QDB73231.1"/>
    <property type="molecule type" value="Genomic_DNA"/>
</dbReference>
<name>A0A4Y5TV52_9CAUD</name>
<dbReference type="KEGG" id="vg:55616068"/>
<evidence type="ECO:0000313" key="2">
    <source>
        <dbReference type="Proteomes" id="UP000318470"/>
    </source>
</evidence>
<evidence type="ECO:0000313" key="1">
    <source>
        <dbReference type="EMBL" id="QDB73231.1"/>
    </source>
</evidence>
<keyword evidence="2" id="KW-1185">Reference proteome</keyword>
<organism evidence="1 2">
    <name type="scientific">Vibrio phage VAP7</name>
    <dbReference type="NCBI Taxonomy" id="2584487"/>
    <lineage>
        <taxon>Viruses</taxon>
        <taxon>Duplodnaviria</taxon>
        <taxon>Heunggongvirae</taxon>
        <taxon>Uroviricota</taxon>
        <taxon>Caudoviricetes</taxon>
        <taxon>Pantevenvirales</taxon>
        <taxon>Ackermannviridae</taxon>
        <taxon>Vapseptimavirus</taxon>
        <taxon>Vapseptimavirus VAP7</taxon>
    </lineage>
</organism>
<protein>
    <submittedName>
        <fullName evidence="1">Response regulator transcription factor</fullName>
    </submittedName>
</protein>
<dbReference type="RefSeq" id="YP_009845705.1">
    <property type="nucleotide sequence ID" value="NC_048765.1"/>
</dbReference>